<reference evidence="1 2" key="1">
    <citation type="submission" date="2021-06" db="EMBL/GenBank/DDBJ databases">
        <authorList>
            <person name="Palmer J.M."/>
        </authorList>
    </citation>
    <scope>NUCLEOTIDE SEQUENCE [LARGE SCALE GENOMIC DNA]</scope>
    <source>
        <strain evidence="1 2">GA_2019</strain>
        <tissue evidence="1">Muscle</tissue>
    </source>
</reference>
<feature type="non-terminal residue" evidence="1">
    <location>
        <position position="1"/>
    </location>
</feature>
<gene>
    <name evidence="1" type="ORF">GOODEAATRI_006175</name>
</gene>
<dbReference type="EMBL" id="JAHRIO010000291">
    <property type="protein sequence ID" value="MEQ2157863.1"/>
    <property type="molecule type" value="Genomic_DNA"/>
</dbReference>
<name>A0ABV0MFH1_9TELE</name>
<dbReference type="Proteomes" id="UP001476798">
    <property type="component" value="Unassembled WGS sequence"/>
</dbReference>
<proteinExistence type="predicted"/>
<organism evidence="1 2">
    <name type="scientific">Goodea atripinnis</name>
    <dbReference type="NCBI Taxonomy" id="208336"/>
    <lineage>
        <taxon>Eukaryota</taxon>
        <taxon>Metazoa</taxon>
        <taxon>Chordata</taxon>
        <taxon>Craniata</taxon>
        <taxon>Vertebrata</taxon>
        <taxon>Euteleostomi</taxon>
        <taxon>Actinopterygii</taxon>
        <taxon>Neopterygii</taxon>
        <taxon>Teleostei</taxon>
        <taxon>Neoteleostei</taxon>
        <taxon>Acanthomorphata</taxon>
        <taxon>Ovalentaria</taxon>
        <taxon>Atherinomorphae</taxon>
        <taxon>Cyprinodontiformes</taxon>
        <taxon>Goodeidae</taxon>
        <taxon>Goodea</taxon>
    </lineage>
</organism>
<evidence type="ECO:0000313" key="2">
    <source>
        <dbReference type="Proteomes" id="UP001476798"/>
    </source>
</evidence>
<accession>A0ABV0MFH1</accession>
<sequence>KTCEKLTLLFCPIQPSGRECLESAEPETCSRRSCCPPRLTRSRLCSLWATAARSSTFRSSSSMRWRCVWIRLCWFWTMVVSSFRYRTAFIGLSSRLSITKSRLAVLYDGFLFSWFWSSDASIVGPLDCEFQSVRDAVTSSLTPLRS</sequence>
<keyword evidence="2" id="KW-1185">Reference proteome</keyword>
<comment type="caution">
    <text evidence="1">The sequence shown here is derived from an EMBL/GenBank/DDBJ whole genome shotgun (WGS) entry which is preliminary data.</text>
</comment>
<protein>
    <submittedName>
        <fullName evidence="1">Uncharacterized protein</fullName>
    </submittedName>
</protein>
<evidence type="ECO:0000313" key="1">
    <source>
        <dbReference type="EMBL" id="MEQ2157863.1"/>
    </source>
</evidence>